<comment type="caution">
    <text evidence="1">The sequence shown here is derived from an EMBL/GenBank/DDBJ whole genome shotgun (WGS) entry which is preliminary data.</text>
</comment>
<accession>A0ACC1T081</accession>
<organism evidence="1 2">
    <name type="scientific">Phlebia brevispora</name>
    <dbReference type="NCBI Taxonomy" id="194682"/>
    <lineage>
        <taxon>Eukaryota</taxon>
        <taxon>Fungi</taxon>
        <taxon>Dikarya</taxon>
        <taxon>Basidiomycota</taxon>
        <taxon>Agaricomycotina</taxon>
        <taxon>Agaricomycetes</taxon>
        <taxon>Polyporales</taxon>
        <taxon>Meruliaceae</taxon>
        <taxon>Phlebia</taxon>
    </lineage>
</organism>
<proteinExistence type="predicted"/>
<gene>
    <name evidence="1" type="ORF">NM688_g5138</name>
</gene>
<protein>
    <submittedName>
        <fullName evidence="1">Uncharacterized protein</fullName>
    </submittedName>
</protein>
<dbReference type="EMBL" id="JANHOG010000920">
    <property type="protein sequence ID" value="KAJ3549837.1"/>
    <property type="molecule type" value="Genomic_DNA"/>
</dbReference>
<reference evidence="1" key="1">
    <citation type="submission" date="2022-07" db="EMBL/GenBank/DDBJ databases">
        <title>Genome Sequence of Phlebia brevispora.</title>
        <authorList>
            <person name="Buettner E."/>
        </authorList>
    </citation>
    <scope>NUCLEOTIDE SEQUENCE</scope>
    <source>
        <strain evidence="1">MPL23</strain>
    </source>
</reference>
<keyword evidence="2" id="KW-1185">Reference proteome</keyword>
<dbReference type="Proteomes" id="UP001148662">
    <property type="component" value="Unassembled WGS sequence"/>
</dbReference>
<name>A0ACC1T081_9APHY</name>
<evidence type="ECO:0000313" key="1">
    <source>
        <dbReference type="EMBL" id="KAJ3549837.1"/>
    </source>
</evidence>
<sequence length="441" mass="49782">MPSKTLPAEVTDHIIDFFHDDKKSLQSTSLVCRSWCPRSRFNLFRTITIRIHEQDLEEFLLFLLHDKRQPRHSQPVARSIRALRLCGPYFAFGRHDLDPSTLYITPKLLLDLLNVLTEVKELSLSDIALDAPVHLAVVSTSNASQEPTATHAVSRRTLEVLTMKNIGMHSSSGEDFARILALFSSVSTLRISSPFWPGFPFMMHDIPINPTVPVAKIPDIATLDLNARVVTPYLLALLRQVPRRTIREVRVVCSMRVEVQSFGRFLDEIGPSVEQLSIDYDGLLARNHIDSPEHLQEFNIGACSALSMLTLRLTLHTDSAHFSLEHNTGCFFVLTQLLGYTPPSLRTLVIRVDLPGQGELGRLQSLFEHALDAELQWLRLALRQRRNVEEVRFLWDGAVDSLEYTAQLDAINEGLRSKLSDLDHARLSFGTIYGYPIESGS</sequence>
<evidence type="ECO:0000313" key="2">
    <source>
        <dbReference type="Proteomes" id="UP001148662"/>
    </source>
</evidence>